<evidence type="ECO:0000313" key="7">
    <source>
        <dbReference type="EMBL" id="KUK67430.1"/>
    </source>
</evidence>
<accession>A0A101GZ93</accession>
<dbReference type="EMBL" id="LGGI01000011">
    <property type="protein sequence ID" value="KUK67430.1"/>
    <property type="molecule type" value="Genomic_DNA"/>
</dbReference>
<evidence type="ECO:0000256" key="4">
    <source>
        <dbReference type="SAM" id="MobiDB-lite"/>
    </source>
</evidence>
<feature type="transmembrane region" description="Helical" evidence="5">
    <location>
        <begin position="186"/>
        <end position="207"/>
    </location>
</feature>
<dbReference type="InterPro" id="IPR001876">
    <property type="entry name" value="Znf_RanBP2"/>
</dbReference>
<comment type="caution">
    <text evidence="7">The sequence shown here is derived from an EMBL/GenBank/DDBJ whole genome shotgun (WGS) entry which is preliminary data.</text>
</comment>
<dbReference type="GO" id="GO:0008270">
    <property type="term" value="F:zinc ion binding"/>
    <property type="evidence" value="ECO:0007669"/>
    <property type="project" value="UniProtKB-KW"/>
</dbReference>
<feature type="region of interest" description="Disordered" evidence="4">
    <location>
        <begin position="84"/>
        <end position="116"/>
    </location>
</feature>
<dbReference type="Proteomes" id="UP000053469">
    <property type="component" value="Unassembled WGS sequence"/>
</dbReference>
<sequence length="435" mass="50177">MEVTRLGAWDCRYCDTKRILGNIYDCPGCGHPRHRGVHFYQISDGPVVTPEIQRQLGSGGPNWYCEHCDSGNRDTDTKCMDCGAPKGSSPSHEVKTYQGKGSGPKSTEEAEALDPDGESWETDVILDQYSPIDTTEEAETNHDGESWKTNLILSQYEEMHTNPPDDFPSKSRSTTTNRQPFAWKKYGLIALAVVVFLSFLFLGYQLIFNKHEESVTVEQFSWQQSVVLEEYTAVRESSWSSHPIDAYDIDVDYRDTGRDKRVSDGWTTETYMDTCSRSVYVSKTCYETVDNGNGSFTSRSYECGSTETEYYSCQQTRQVELYHYEDIWDNYYTYTIDKWVFVEEYPTSGRDHIPFYAEVEIVNSYVSSIPILGQQRTIEVPGKYQIQFKSDNEKIGEEGYFERDYPYTEWIQFSEDEVYTITVNTFNHILNKPEP</sequence>
<evidence type="ECO:0000313" key="8">
    <source>
        <dbReference type="Proteomes" id="UP000053469"/>
    </source>
</evidence>
<name>A0A101GZ93_9BACT</name>
<dbReference type="AlphaFoldDB" id="A0A101GZ93"/>
<organism evidence="7 8">
    <name type="scientific">candidate division WS6 bacterium 36_33</name>
    <dbReference type="NCBI Taxonomy" id="1641388"/>
    <lineage>
        <taxon>Bacteria</taxon>
        <taxon>Candidatus Dojkabacteria</taxon>
    </lineage>
</organism>
<evidence type="ECO:0000256" key="5">
    <source>
        <dbReference type="SAM" id="Phobius"/>
    </source>
</evidence>
<evidence type="ECO:0000256" key="3">
    <source>
        <dbReference type="ARBA" id="ARBA00022833"/>
    </source>
</evidence>
<evidence type="ECO:0000259" key="6">
    <source>
        <dbReference type="PROSITE" id="PS50199"/>
    </source>
</evidence>
<keyword evidence="5" id="KW-0472">Membrane</keyword>
<protein>
    <submittedName>
        <fullName evidence="7">Zn-finger in Ran binding protein and other</fullName>
    </submittedName>
</protein>
<keyword evidence="3" id="KW-0862">Zinc</keyword>
<proteinExistence type="predicted"/>
<keyword evidence="1" id="KW-0479">Metal-binding</keyword>
<keyword evidence="2" id="KW-0863">Zinc-finger</keyword>
<dbReference type="PROSITE" id="PS50199">
    <property type="entry name" value="ZF_RANBP2_2"/>
    <property type="match status" value="1"/>
</dbReference>
<evidence type="ECO:0000256" key="1">
    <source>
        <dbReference type="ARBA" id="ARBA00022723"/>
    </source>
</evidence>
<reference evidence="8" key="1">
    <citation type="journal article" date="2015" name="MBio">
        <title>Genome-Resolved Metagenomic Analysis Reveals Roles for Candidate Phyla and Other Microbial Community Members in Biogeochemical Transformations in Oil Reservoirs.</title>
        <authorList>
            <person name="Hu P."/>
            <person name="Tom L."/>
            <person name="Singh A."/>
            <person name="Thomas B.C."/>
            <person name="Baker B.J."/>
            <person name="Piceno Y.M."/>
            <person name="Andersen G.L."/>
            <person name="Banfield J.F."/>
        </authorList>
    </citation>
    <scope>NUCLEOTIDE SEQUENCE [LARGE SCALE GENOMIC DNA]</scope>
</reference>
<keyword evidence="5" id="KW-1133">Transmembrane helix</keyword>
<dbReference type="PROSITE" id="PS01358">
    <property type="entry name" value="ZF_RANBP2_1"/>
    <property type="match status" value="1"/>
</dbReference>
<gene>
    <name evidence="7" type="ORF">XD87_0134</name>
</gene>
<feature type="domain" description="RanBP2-type" evidence="6">
    <location>
        <begin position="58"/>
        <end position="88"/>
    </location>
</feature>
<evidence type="ECO:0000256" key="2">
    <source>
        <dbReference type="ARBA" id="ARBA00022771"/>
    </source>
</evidence>
<keyword evidence="5" id="KW-0812">Transmembrane</keyword>